<sequence>MGLDMYLLLEDVETGEIIEYSYYRKFNALQGYFEQNYNIANPGKILLKEDIIADLYIRLNEIRYSPEKANLLLPSYPGPFFGTYEYDRLYHSYVNQAAIDFYHAKFIDYSKYKLYYASDW</sequence>
<name>A0A078M3H4_9STAP</name>
<proteinExistence type="predicted"/>
<keyword evidence="2" id="KW-1185">Reference proteome</keyword>
<dbReference type="OrthoDB" id="2989116at2"/>
<evidence type="ECO:0000313" key="2">
    <source>
        <dbReference type="Proteomes" id="UP000044136"/>
    </source>
</evidence>
<accession>A0A078M3H4</accession>
<protein>
    <submittedName>
        <fullName evidence="1">Uncharacterized protein</fullName>
    </submittedName>
</protein>
<gene>
    <name evidence="1" type="ORF">BN1048_00660</name>
</gene>
<dbReference type="AlphaFoldDB" id="A0A078M3H4"/>
<dbReference type="STRING" id="1461582.BN1048_00660"/>
<dbReference type="EMBL" id="CCSE01000001">
    <property type="protein sequence ID" value="CDZ99797.1"/>
    <property type="molecule type" value="Genomic_DNA"/>
</dbReference>
<dbReference type="RefSeq" id="WP_035808420.1">
    <property type="nucleotide sequence ID" value="NZ_CCSE01000001.1"/>
</dbReference>
<organism evidence="1 2">
    <name type="scientific">Jeotgalicoccus saudimassiliensis</name>
    <dbReference type="NCBI Taxonomy" id="1461582"/>
    <lineage>
        <taxon>Bacteria</taxon>
        <taxon>Bacillati</taxon>
        <taxon>Bacillota</taxon>
        <taxon>Bacilli</taxon>
        <taxon>Bacillales</taxon>
        <taxon>Staphylococcaceae</taxon>
        <taxon>Jeotgalicoccus</taxon>
    </lineage>
</organism>
<evidence type="ECO:0000313" key="1">
    <source>
        <dbReference type="EMBL" id="CDZ99797.1"/>
    </source>
</evidence>
<dbReference type="HOGENOM" id="CLU_2046497_0_0_9"/>
<dbReference type="eggNOG" id="ENOG50335SB">
    <property type="taxonomic scope" value="Bacteria"/>
</dbReference>
<dbReference type="Proteomes" id="UP000044136">
    <property type="component" value="Unassembled WGS sequence"/>
</dbReference>
<reference evidence="1 2" key="1">
    <citation type="submission" date="2014-07" db="EMBL/GenBank/DDBJ databases">
        <authorList>
            <person name="Urmite Genomes Urmite Genomes"/>
        </authorList>
    </citation>
    <scope>NUCLEOTIDE SEQUENCE [LARGE SCALE GENOMIC DNA]</scope>
    <source>
        <strain evidence="1 2">13MG44_air</strain>
    </source>
</reference>